<dbReference type="Pfam" id="PF20260">
    <property type="entry name" value="PUA_4"/>
    <property type="match status" value="1"/>
</dbReference>
<evidence type="ECO:0000256" key="12">
    <source>
        <dbReference type="PIRNR" id="PIRNR015601"/>
    </source>
</evidence>
<dbReference type="EMBL" id="SMFX01000001">
    <property type="protein sequence ID" value="TCK17150.1"/>
    <property type="molecule type" value="Genomic_DNA"/>
</dbReference>
<comment type="caution">
    <text evidence="15">The sequence shown here is derived from an EMBL/GenBank/DDBJ whole genome shotgun (WGS) entry which is preliminary data.</text>
</comment>
<dbReference type="GO" id="GO:0005737">
    <property type="term" value="C:cytoplasm"/>
    <property type="evidence" value="ECO:0007669"/>
    <property type="project" value="UniProtKB-SubCell"/>
</dbReference>
<dbReference type="InterPro" id="IPR046887">
    <property type="entry name" value="RsmE_PUA-like"/>
</dbReference>
<feature type="domain" description="Ribosomal RNA small subunit methyltransferase E PUA-like" evidence="14">
    <location>
        <begin position="20"/>
        <end position="67"/>
    </location>
</feature>
<dbReference type="InterPro" id="IPR029026">
    <property type="entry name" value="tRNA_m1G_MTases_N"/>
</dbReference>
<dbReference type="Gene3D" id="2.40.240.20">
    <property type="entry name" value="Hypothetical PUA domain-like, domain 1"/>
    <property type="match status" value="1"/>
</dbReference>
<dbReference type="SUPFAM" id="SSF88697">
    <property type="entry name" value="PUA domain-like"/>
    <property type="match status" value="1"/>
</dbReference>
<keyword evidence="9 12" id="KW-0949">S-adenosyl-L-methionine</keyword>
<evidence type="ECO:0000256" key="7">
    <source>
        <dbReference type="ARBA" id="ARBA00022603"/>
    </source>
</evidence>
<dbReference type="NCBIfam" id="TIGR00046">
    <property type="entry name" value="RsmE family RNA methyltransferase"/>
    <property type="match status" value="1"/>
</dbReference>
<dbReference type="Gene3D" id="3.40.1280.10">
    <property type="match status" value="1"/>
</dbReference>
<evidence type="ECO:0000313" key="15">
    <source>
        <dbReference type="EMBL" id="TCK17150.1"/>
    </source>
</evidence>
<gene>
    <name evidence="15" type="ORF">DFR30_0371</name>
</gene>
<evidence type="ECO:0000256" key="11">
    <source>
        <dbReference type="ARBA" id="ARBA00047944"/>
    </source>
</evidence>
<evidence type="ECO:0000256" key="9">
    <source>
        <dbReference type="ARBA" id="ARBA00022691"/>
    </source>
</evidence>
<sequence length="243" mass="26950">MRLSRLYTDQAMDEGIQLTLDKNSSHYLLHVLRLKPGNALIMFNGNGFEYNARLEQATKKQAVVSILERMAPQRESPLHIEIGQGIARGERMDFVLQKSVELGASVISPLWTQHSQVRLDEKRLEKRLEHWKGVVVSACEQSGRLTLPEIRPPSDLASWLEAPTDSLDLVLSPCSGKTLKDLQPASDIRILIGPEGGLQEDEIRAAEANGFQAIRLGPRILRTETAALATLTALQVLWGDLSA</sequence>
<reference evidence="15 16" key="1">
    <citation type="submission" date="2019-03" db="EMBL/GenBank/DDBJ databases">
        <title>Genomic Encyclopedia of Type Strains, Phase IV (KMG-IV): sequencing the most valuable type-strain genomes for metagenomic binning, comparative biology and taxonomic classification.</title>
        <authorList>
            <person name="Goeker M."/>
        </authorList>
    </citation>
    <scope>NUCLEOTIDE SEQUENCE [LARGE SCALE GENOMIC DNA]</scope>
    <source>
        <strain evidence="15 16">DSM 19610</strain>
    </source>
</reference>
<dbReference type="NCBIfam" id="NF008692">
    <property type="entry name" value="PRK11713.1-5"/>
    <property type="match status" value="1"/>
</dbReference>
<proteinExistence type="inferred from homology"/>
<evidence type="ECO:0000259" key="14">
    <source>
        <dbReference type="Pfam" id="PF20260"/>
    </source>
</evidence>
<dbReference type="PANTHER" id="PTHR30027">
    <property type="entry name" value="RIBOSOMAL RNA SMALL SUBUNIT METHYLTRANSFERASE E"/>
    <property type="match status" value="1"/>
</dbReference>
<dbReference type="InterPro" id="IPR046886">
    <property type="entry name" value="RsmE_MTase_dom"/>
</dbReference>
<keyword evidence="8 12" id="KW-0808">Transferase</keyword>
<evidence type="ECO:0000256" key="6">
    <source>
        <dbReference type="ARBA" id="ARBA00022552"/>
    </source>
</evidence>
<dbReference type="Proteomes" id="UP000295707">
    <property type="component" value="Unassembled WGS sequence"/>
</dbReference>
<dbReference type="GO" id="GO:0070042">
    <property type="term" value="F:rRNA (uridine-N3-)-methyltransferase activity"/>
    <property type="evidence" value="ECO:0007669"/>
    <property type="project" value="TreeGrafter"/>
</dbReference>
<dbReference type="InterPro" id="IPR015947">
    <property type="entry name" value="PUA-like_sf"/>
</dbReference>
<protein>
    <recommendedName>
        <fullName evidence="4 12">Ribosomal RNA small subunit methyltransferase E</fullName>
        <ecNumber evidence="3 12">2.1.1.193</ecNumber>
    </recommendedName>
</protein>
<dbReference type="PANTHER" id="PTHR30027:SF3">
    <property type="entry name" value="16S RRNA (URACIL(1498)-N(3))-METHYLTRANSFERASE"/>
    <property type="match status" value="1"/>
</dbReference>
<evidence type="ECO:0000256" key="1">
    <source>
        <dbReference type="ARBA" id="ARBA00004496"/>
    </source>
</evidence>
<comment type="function">
    <text evidence="10 12">Specifically methylates the N3 position of the uracil ring of uridine 1498 (m3U1498) in 16S rRNA. Acts on the fully assembled 30S ribosomal subunit.</text>
</comment>
<dbReference type="InterPro" id="IPR006700">
    <property type="entry name" value="RsmE"/>
</dbReference>
<evidence type="ECO:0000256" key="3">
    <source>
        <dbReference type="ARBA" id="ARBA00012328"/>
    </source>
</evidence>
<evidence type="ECO:0000256" key="2">
    <source>
        <dbReference type="ARBA" id="ARBA00005528"/>
    </source>
</evidence>
<evidence type="ECO:0000256" key="4">
    <source>
        <dbReference type="ARBA" id="ARBA00013673"/>
    </source>
</evidence>
<feature type="domain" description="Ribosomal RNA small subunit methyltransferase E methyltransferase" evidence="13">
    <location>
        <begin position="75"/>
        <end position="235"/>
    </location>
</feature>
<comment type="subcellular location">
    <subcellularLocation>
        <location evidence="1 12">Cytoplasm</location>
    </subcellularLocation>
</comment>
<comment type="similarity">
    <text evidence="2 12">Belongs to the RNA methyltransferase RsmE family.</text>
</comment>
<dbReference type="RefSeq" id="WP_132971042.1">
    <property type="nucleotide sequence ID" value="NZ_SMFX01000001.1"/>
</dbReference>
<keyword evidence="7 12" id="KW-0489">Methyltransferase</keyword>
<evidence type="ECO:0000259" key="13">
    <source>
        <dbReference type="Pfam" id="PF04452"/>
    </source>
</evidence>
<organism evidence="15 16">
    <name type="scientific">Thiogranum longum</name>
    <dbReference type="NCBI Taxonomy" id="1537524"/>
    <lineage>
        <taxon>Bacteria</taxon>
        <taxon>Pseudomonadati</taxon>
        <taxon>Pseudomonadota</taxon>
        <taxon>Gammaproteobacteria</taxon>
        <taxon>Chromatiales</taxon>
        <taxon>Ectothiorhodospiraceae</taxon>
        <taxon>Thiogranum</taxon>
    </lineage>
</organism>
<accession>A0A4R1HAJ6</accession>
<dbReference type="PIRSF" id="PIRSF015601">
    <property type="entry name" value="MTase_slr0722"/>
    <property type="match status" value="1"/>
</dbReference>
<evidence type="ECO:0000256" key="8">
    <source>
        <dbReference type="ARBA" id="ARBA00022679"/>
    </source>
</evidence>
<evidence type="ECO:0000256" key="10">
    <source>
        <dbReference type="ARBA" id="ARBA00025699"/>
    </source>
</evidence>
<dbReference type="OrthoDB" id="9815641at2"/>
<dbReference type="EC" id="2.1.1.193" evidence="3 12"/>
<evidence type="ECO:0000313" key="16">
    <source>
        <dbReference type="Proteomes" id="UP000295707"/>
    </source>
</evidence>
<comment type="catalytic activity">
    <reaction evidence="11 12">
        <text>uridine(1498) in 16S rRNA + S-adenosyl-L-methionine = N(3)-methyluridine(1498) in 16S rRNA + S-adenosyl-L-homocysteine + H(+)</text>
        <dbReference type="Rhea" id="RHEA:42920"/>
        <dbReference type="Rhea" id="RHEA-COMP:10283"/>
        <dbReference type="Rhea" id="RHEA-COMP:10284"/>
        <dbReference type="ChEBI" id="CHEBI:15378"/>
        <dbReference type="ChEBI" id="CHEBI:57856"/>
        <dbReference type="ChEBI" id="CHEBI:59789"/>
        <dbReference type="ChEBI" id="CHEBI:65315"/>
        <dbReference type="ChEBI" id="CHEBI:74502"/>
        <dbReference type="EC" id="2.1.1.193"/>
    </reaction>
</comment>
<keyword evidence="5 12" id="KW-0963">Cytoplasm</keyword>
<keyword evidence="6 12" id="KW-0698">rRNA processing</keyword>
<dbReference type="CDD" id="cd18084">
    <property type="entry name" value="RsmE-like"/>
    <property type="match status" value="1"/>
</dbReference>
<dbReference type="SUPFAM" id="SSF75217">
    <property type="entry name" value="alpha/beta knot"/>
    <property type="match status" value="1"/>
</dbReference>
<evidence type="ECO:0000256" key="5">
    <source>
        <dbReference type="ARBA" id="ARBA00022490"/>
    </source>
</evidence>
<dbReference type="AlphaFoldDB" id="A0A4R1HAJ6"/>
<dbReference type="InterPro" id="IPR029028">
    <property type="entry name" value="Alpha/beta_knot_MTases"/>
</dbReference>
<dbReference type="Pfam" id="PF04452">
    <property type="entry name" value="Methyltrans_RNA"/>
    <property type="match status" value="1"/>
</dbReference>
<keyword evidence="16" id="KW-1185">Reference proteome</keyword>
<name>A0A4R1HAJ6_9GAMM</name>
<dbReference type="GO" id="GO:0070475">
    <property type="term" value="P:rRNA base methylation"/>
    <property type="evidence" value="ECO:0007669"/>
    <property type="project" value="TreeGrafter"/>
</dbReference>